<name>A0A2S3X9N4_PSEPU</name>
<dbReference type="Pfam" id="PF20441">
    <property type="entry name" value="TerL_nuclease"/>
    <property type="match status" value="2"/>
</dbReference>
<reference evidence="3 4" key="2">
    <citation type="submission" date="2018-03" db="EMBL/GenBank/DDBJ databases">
        <title>Draft genome of Pseudomonas putida strain KH-21-114.</title>
        <authorList>
            <person name="Yoshizawa S."/>
            <person name="Khan N.H."/>
            <person name="Nishimura M."/>
            <person name="Chiura H.X."/>
            <person name="Ogura Y."/>
            <person name="Hayashi T."/>
            <person name="Kogure K."/>
        </authorList>
    </citation>
    <scope>NUCLEOTIDE SEQUENCE [LARGE SCALE GENOMIC DNA]</scope>
    <source>
        <strain evidence="3 4">KH-21-114</strain>
    </source>
</reference>
<reference evidence="3 4" key="1">
    <citation type="submission" date="2016-08" db="EMBL/GenBank/DDBJ databases">
        <authorList>
            <person name="Seilhamer J.J."/>
        </authorList>
    </citation>
    <scope>NUCLEOTIDE SEQUENCE [LARGE SCALE GENOMIC DNA]</scope>
    <source>
        <strain evidence="3 4">KH-21-114</strain>
    </source>
</reference>
<accession>A0A2S3X9N4</accession>
<dbReference type="OrthoDB" id="9760250at2"/>
<dbReference type="AlphaFoldDB" id="A0A2S3X9N4"/>
<evidence type="ECO:0000313" key="4">
    <source>
        <dbReference type="Proteomes" id="UP000237230"/>
    </source>
</evidence>
<dbReference type="InterPro" id="IPR005021">
    <property type="entry name" value="Terminase_largesu-like"/>
</dbReference>
<proteinExistence type="predicted"/>
<dbReference type="Gene3D" id="3.40.50.300">
    <property type="entry name" value="P-loop containing nucleotide triphosphate hydrolases"/>
    <property type="match status" value="1"/>
</dbReference>
<dbReference type="EMBL" id="MINH01000016">
    <property type="protein sequence ID" value="POG11812.1"/>
    <property type="molecule type" value="Genomic_DNA"/>
</dbReference>
<feature type="domain" description="Terminase large subunit-like endonuclease" evidence="2">
    <location>
        <begin position="271"/>
        <end position="507"/>
    </location>
</feature>
<evidence type="ECO:0000313" key="3">
    <source>
        <dbReference type="EMBL" id="POG11812.1"/>
    </source>
</evidence>
<organism evidence="3 4">
    <name type="scientific">Pseudomonas putida</name>
    <name type="common">Arthrobacter siderocapsulatus</name>
    <dbReference type="NCBI Taxonomy" id="303"/>
    <lineage>
        <taxon>Bacteria</taxon>
        <taxon>Pseudomonadati</taxon>
        <taxon>Pseudomonadota</taxon>
        <taxon>Gammaproteobacteria</taxon>
        <taxon>Pseudomonadales</taxon>
        <taxon>Pseudomonadaceae</taxon>
        <taxon>Pseudomonas</taxon>
    </lineage>
</organism>
<comment type="caution">
    <text evidence="3">The sequence shown here is derived from an EMBL/GenBank/DDBJ whole genome shotgun (WGS) entry which is preliminary data.</text>
</comment>
<dbReference type="PANTHER" id="PTHR41287">
    <property type="match status" value="1"/>
</dbReference>
<protein>
    <submittedName>
        <fullName evidence="3">Terminase</fullName>
    </submittedName>
</protein>
<dbReference type="RefSeq" id="WP_060495038.1">
    <property type="nucleotide sequence ID" value="NZ_MINH01000016.1"/>
</dbReference>
<dbReference type="PANTHER" id="PTHR41287:SF1">
    <property type="entry name" value="PROTEIN YMFN"/>
    <property type="match status" value="1"/>
</dbReference>
<feature type="domain" description="Terminase large subunit-like ATPase" evidence="1">
    <location>
        <begin position="87"/>
        <end position="258"/>
    </location>
</feature>
<dbReference type="InterPro" id="IPR027417">
    <property type="entry name" value="P-loop_NTPase"/>
</dbReference>
<evidence type="ECO:0000259" key="2">
    <source>
        <dbReference type="Pfam" id="PF20441"/>
    </source>
</evidence>
<sequence>MPNETLPQVISADCRVKAFADQVLAGAIVAGPDVRNAARRHLSDLDAGHERGLIWNAEAALRAIGFFEDVLCLNGGDFEGLPFRLAPWQAFVVGSLFGWYTDDGYRRFRQAYIETGKGSGKSPLVGGIGLYGLVADGEQRAEVYAAATKKDQAQILFRDAVSMVNMSPHLMQRLVQSGRDEKVWNLFYPRTNSFFRPISSDEGQSGPRPHVALIDELHEHKTPSAVNMMRAGTKFRRRALIVMITNSGSDKTSVCGQYHDLGVRICEGKEHNDGFFAFICSLDEGDDPFESEACWAKVNPSLDFILEGQTDGIPGRKYLREQVLEAKGLPAKEAVVRRLNFCEWTQADSPWLSWDIWRQAADRAPMRLLRDRPCVGGLDLSSTTDLTAFVLVFSPVEHDPHWRCLSYFWIPDDDIAGREKRDRVPYLQWIKEKHLETTPGRAISKLHVLRRLQTICAYFDVRRIAYDRWRVEDLLQLMNEHSIELPPLEKFGQGFQSMGPAVDEFERRLLGQRPEQQAVIDLDEADFEVVAEVFEADQLVETFLHDDNPVLTWCAGNAVTVSDPANNRKVDKTKSIGRIDGIVAAVMAVGISGDIAAVSGKSVYDEGVGI</sequence>
<feature type="domain" description="Terminase large subunit-like endonuclease" evidence="2">
    <location>
        <begin position="543"/>
        <end position="590"/>
    </location>
</feature>
<dbReference type="InterPro" id="IPR046462">
    <property type="entry name" value="TerL_nuclease"/>
</dbReference>
<dbReference type="InterPro" id="IPR046461">
    <property type="entry name" value="TerL_ATPase"/>
</dbReference>
<dbReference type="Proteomes" id="UP000237230">
    <property type="component" value="Unassembled WGS sequence"/>
</dbReference>
<dbReference type="Pfam" id="PF03354">
    <property type="entry name" value="TerL_ATPase"/>
    <property type="match status" value="1"/>
</dbReference>
<evidence type="ECO:0000259" key="1">
    <source>
        <dbReference type="Pfam" id="PF03354"/>
    </source>
</evidence>
<gene>
    <name evidence="3" type="ORF">BGP84_00605</name>
</gene>
<dbReference type="GO" id="GO:0004519">
    <property type="term" value="F:endonuclease activity"/>
    <property type="evidence" value="ECO:0007669"/>
    <property type="project" value="InterPro"/>
</dbReference>